<comment type="caution">
    <text evidence="2">The sequence shown here is derived from an EMBL/GenBank/DDBJ whole genome shotgun (WGS) entry which is preliminary data.</text>
</comment>
<organism evidence="2 3">
    <name type="scientific">Iodidimonas gelatinilytica</name>
    <dbReference type="NCBI Taxonomy" id="1236966"/>
    <lineage>
        <taxon>Bacteria</taxon>
        <taxon>Pseudomonadati</taxon>
        <taxon>Pseudomonadota</taxon>
        <taxon>Alphaproteobacteria</taxon>
        <taxon>Iodidimonadales</taxon>
        <taxon>Iodidimonadaceae</taxon>
        <taxon>Iodidimonas</taxon>
    </lineage>
</organism>
<dbReference type="Proteomes" id="UP000325187">
    <property type="component" value="Unassembled WGS sequence"/>
</dbReference>
<name>A0A5A7N3E8_9PROT</name>
<accession>A0A5A7N3E8</accession>
<evidence type="ECO:0000256" key="1">
    <source>
        <dbReference type="SAM" id="MobiDB-lite"/>
    </source>
</evidence>
<reference evidence="2 3" key="1">
    <citation type="submission" date="2019-09" db="EMBL/GenBank/DDBJ databases">
        <title>NBRP : Genome information of microbial organism related human and environment.</title>
        <authorList>
            <person name="Hattori M."/>
            <person name="Oshima K."/>
            <person name="Inaba H."/>
            <person name="Suda W."/>
            <person name="Sakamoto M."/>
            <person name="Iino T."/>
            <person name="Kitahara M."/>
            <person name="Oshida Y."/>
            <person name="Iida T."/>
            <person name="Kudo T."/>
            <person name="Itoh T."/>
            <person name="Ohkuma M."/>
        </authorList>
    </citation>
    <scope>NUCLEOTIDE SEQUENCE [LARGE SCALE GENOMIC DNA]</scope>
    <source>
        <strain evidence="2 3">Mie-1</strain>
    </source>
</reference>
<dbReference type="EMBL" id="BKCM01000023">
    <property type="protein sequence ID" value="GER02254.1"/>
    <property type="molecule type" value="Genomic_DNA"/>
</dbReference>
<evidence type="ECO:0000313" key="3">
    <source>
        <dbReference type="Proteomes" id="UP000325187"/>
    </source>
</evidence>
<feature type="region of interest" description="Disordered" evidence="1">
    <location>
        <begin position="1"/>
        <end position="31"/>
    </location>
</feature>
<sequence length="70" mass="7509">MEDPRERENLPRSGREEAAPEGGGDIFPSPGLEGRAAGLALLRHAGMGIDKSAGRRRLLSCAFRPRKAPV</sequence>
<proteinExistence type="predicted"/>
<protein>
    <submittedName>
        <fullName evidence="2">Uncharacterized protein</fullName>
    </submittedName>
</protein>
<keyword evidence="3" id="KW-1185">Reference proteome</keyword>
<evidence type="ECO:0000313" key="2">
    <source>
        <dbReference type="EMBL" id="GER02254.1"/>
    </source>
</evidence>
<gene>
    <name evidence="2" type="ORF">JCM17845_28770</name>
</gene>
<feature type="compositionally biased region" description="Basic and acidic residues" evidence="1">
    <location>
        <begin position="1"/>
        <end position="18"/>
    </location>
</feature>
<dbReference type="AlphaFoldDB" id="A0A5A7N3E8"/>